<organism evidence="1 2">
    <name type="scientific">Ceratodon purpureus</name>
    <name type="common">Fire moss</name>
    <name type="synonym">Dicranum purpureum</name>
    <dbReference type="NCBI Taxonomy" id="3225"/>
    <lineage>
        <taxon>Eukaryota</taxon>
        <taxon>Viridiplantae</taxon>
        <taxon>Streptophyta</taxon>
        <taxon>Embryophyta</taxon>
        <taxon>Bryophyta</taxon>
        <taxon>Bryophytina</taxon>
        <taxon>Bryopsida</taxon>
        <taxon>Dicranidae</taxon>
        <taxon>Pseudoditrichales</taxon>
        <taxon>Ditrichaceae</taxon>
        <taxon>Ceratodon</taxon>
    </lineage>
</organism>
<dbReference type="AlphaFoldDB" id="A0A8T0HLS4"/>
<reference evidence="1" key="1">
    <citation type="submission" date="2020-06" db="EMBL/GenBank/DDBJ databases">
        <title>WGS assembly of Ceratodon purpureus strain R40.</title>
        <authorList>
            <person name="Carey S.B."/>
            <person name="Jenkins J."/>
            <person name="Shu S."/>
            <person name="Lovell J.T."/>
            <person name="Sreedasyam A."/>
            <person name="Maumus F."/>
            <person name="Tiley G.P."/>
            <person name="Fernandez-Pozo N."/>
            <person name="Barry K."/>
            <person name="Chen C."/>
            <person name="Wang M."/>
            <person name="Lipzen A."/>
            <person name="Daum C."/>
            <person name="Saski C.A."/>
            <person name="Payton A.C."/>
            <person name="Mcbreen J.C."/>
            <person name="Conrad R.E."/>
            <person name="Kollar L.M."/>
            <person name="Olsson S."/>
            <person name="Huttunen S."/>
            <person name="Landis J.B."/>
            <person name="Wickett N.J."/>
            <person name="Johnson M.G."/>
            <person name="Rensing S.A."/>
            <person name="Grimwood J."/>
            <person name="Schmutz J."/>
            <person name="Mcdaniel S.F."/>
        </authorList>
    </citation>
    <scope>NUCLEOTIDE SEQUENCE</scope>
    <source>
        <strain evidence="1">R40</strain>
    </source>
</reference>
<sequence>MLVVSFLPSAVAAFFVLSYPAKSSYHALPCLSNLCAVTVFCRSSCGRWHAIQTRGRDSPLTPHGLRLLCAHSQILIELEPSASCGGTPWTPVQSMPQFAWLGGITRSSWEWLGSRKTTTKRSGSIIPGTTSATPGRWRFLSQTPGSASCPYTSYPSLRWLTCVSVLQPQRIPLLRSGTERRFTHASITGSH</sequence>
<gene>
    <name evidence="1" type="ORF">KC19_VG028700</name>
</gene>
<comment type="caution">
    <text evidence="1">The sequence shown here is derived from an EMBL/GenBank/DDBJ whole genome shotgun (WGS) entry which is preliminary data.</text>
</comment>
<keyword evidence="2" id="KW-1185">Reference proteome</keyword>
<protein>
    <submittedName>
        <fullName evidence="1">Uncharacterized protein</fullName>
    </submittedName>
</protein>
<evidence type="ECO:0000313" key="2">
    <source>
        <dbReference type="Proteomes" id="UP000822688"/>
    </source>
</evidence>
<dbReference type="EMBL" id="CM026426">
    <property type="protein sequence ID" value="KAG0571628.1"/>
    <property type="molecule type" value="Genomic_DNA"/>
</dbReference>
<proteinExistence type="predicted"/>
<accession>A0A8T0HLS4</accession>
<dbReference type="Proteomes" id="UP000822688">
    <property type="component" value="Chromosome V"/>
</dbReference>
<name>A0A8T0HLS4_CERPU</name>
<evidence type="ECO:0000313" key="1">
    <source>
        <dbReference type="EMBL" id="KAG0571628.1"/>
    </source>
</evidence>